<proteinExistence type="predicted"/>
<organism evidence="1">
    <name type="scientific">Pyricularia oryzae (strain Y34)</name>
    <name type="common">Rice blast fungus</name>
    <name type="synonym">Magnaporthe oryzae</name>
    <dbReference type="NCBI Taxonomy" id="1143189"/>
    <lineage>
        <taxon>Eukaryota</taxon>
        <taxon>Fungi</taxon>
        <taxon>Dikarya</taxon>
        <taxon>Ascomycota</taxon>
        <taxon>Pezizomycotina</taxon>
        <taxon>Sordariomycetes</taxon>
        <taxon>Sordariomycetidae</taxon>
        <taxon>Magnaporthales</taxon>
        <taxon>Pyriculariaceae</taxon>
        <taxon>Pyricularia</taxon>
    </lineage>
</organism>
<protein>
    <submittedName>
        <fullName evidence="1">Uncharacterized protein</fullName>
    </submittedName>
</protein>
<evidence type="ECO:0000313" key="1">
    <source>
        <dbReference type="EMBL" id="ELQ40578.1"/>
    </source>
</evidence>
<accession>A0AA97P255</accession>
<dbReference type="EMBL" id="JH792951">
    <property type="protein sequence ID" value="ELQ40578.1"/>
    <property type="molecule type" value="Genomic_DNA"/>
</dbReference>
<reference evidence="1" key="1">
    <citation type="journal article" date="2012" name="PLoS Genet.">
        <title>Comparative analysis of the genomes of two field isolates of the rice blast fungus Magnaporthe oryzae.</title>
        <authorList>
            <person name="Xue M."/>
            <person name="Yang J."/>
            <person name="Li Z."/>
            <person name="Hu S."/>
            <person name="Yao N."/>
            <person name="Dean R.A."/>
            <person name="Zhao W."/>
            <person name="Shen M."/>
            <person name="Zhang H."/>
            <person name="Li C."/>
            <person name="Liu L."/>
            <person name="Cao L."/>
            <person name="Xu X."/>
            <person name="Xing Y."/>
            <person name="Hsiang T."/>
            <person name="Zhang Z."/>
            <person name="Xu J.R."/>
            <person name="Peng Y.L."/>
        </authorList>
    </citation>
    <scope>NUCLEOTIDE SEQUENCE</scope>
    <source>
        <strain evidence="1">Y34</strain>
    </source>
</reference>
<dbReference type="Proteomes" id="UP000011086">
    <property type="component" value="Unassembled WGS sequence"/>
</dbReference>
<dbReference type="AlphaFoldDB" id="A0AA97P255"/>
<gene>
    <name evidence="1" type="ORF">OOU_Y34scaffold00414g9</name>
</gene>
<sequence length="95" mass="10686">MGVVGRSQGFLHISEPLLKPGALIGMSPARRPWRSQYQNWKVSRQVERLPTLVRDMQLPADLTVPKLNNVSGSLLFCISCPAKEDRRLNFAALQQ</sequence>
<name>A0AA97P255_PYRO3</name>